<keyword evidence="1" id="KW-0812">Transmembrane</keyword>
<keyword evidence="1" id="KW-0472">Membrane</keyword>
<gene>
    <name evidence="2" type="ORF">SteCoe_35422</name>
</gene>
<evidence type="ECO:0000256" key="1">
    <source>
        <dbReference type="SAM" id="Phobius"/>
    </source>
</evidence>
<feature type="transmembrane region" description="Helical" evidence="1">
    <location>
        <begin position="39"/>
        <end position="60"/>
    </location>
</feature>
<name>A0A1R2ASJ4_9CILI</name>
<evidence type="ECO:0000313" key="2">
    <source>
        <dbReference type="EMBL" id="OMJ67425.1"/>
    </source>
</evidence>
<organism evidence="2 3">
    <name type="scientific">Stentor coeruleus</name>
    <dbReference type="NCBI Taxonomy" id="5963"/>
    <lineage>
        <taxon>Eukaryota</taxon>
        <taxon>Sar</taxon>
        <taxon>Alveolata</taxon>
        <taxon>Ciliophora</taxon>
        <taxon>Postciliodesmatophora</taxon>
        <taxon>Heterotrichea</taxon>
        <taxon>Heterotrichida</taxon>
        <taxon>Stentoridae</taxon>
        <taxon>Stentor</taxon>
    </lineage>
</organism>
<dbReference type="AlphaFoldDB" id="A0A1R2ASJ4"/>
<comment type="caution">
    <text evidence="2">The sequence shown here is derived from an EMBL/GenBank/DDBJ whole genome shotgun (WGS) entry which is preliminary data.</text>
</comment>
<evidence type="ECO:0000313" key="3">
    <source>
        <dbReference type="Proteomes" id="UP000187209"/>
    </source>
</evidence>
<reference evidence="2 3" key="1">
    <citation type="submission" date="2016-11" db="EMBL/GenBank/DDBJ databases">
        <title>The macronuclear genome of Stentor coeruleus: a giant cell with tiny introns.</title>
        <authorList>
            <person name="Slabodnick M."/>
            <person name="Ruby J.G."/>
            <person name="Reiff S.B."/>
            <person name="Swart E.C."/>
            <person name="Gosai S."/>
            <person name="Prabakaran S."/>
            <person name="Witkowska E."/>
            <person name="Larue G.E."/>
            <person name="Fisher S."/>
            <person name="Freeman R.M."/>
            <person name="Gunawardena J."/>
            <person name="Chu W."/>
            <person name="Stover N.A."/>
            <person name="Gregory B.D."/>
            <person name="Nowacki M."/>
            <person name="Derisi J."/>
            <person name="Roy S.W."/>
            <person name="Marshall W.F."/>
            <person name="Sood P."/>
        </authorList>
    </citation>
    <scope>NUCLEOTIDE SEQUENCE [LARGE SCALE GENOMIC DNA]</scope>
    <source>
        <strain evidence="2">WM001</strain>
    </source>
</reference>
<evidence type="ECO:0008006" key="4">
    <source>
        <dbReference type="Google" id="ProtNLM"/>
    </source>
</evidence>
<dbReference type="Proteomes" id="UP000187209">
    <property type="component" value="Unassembled WGS sequence"/>
</dbReference>
<sequence length="95" mass="11422">MSCALLRSFDWMVPAVVGPWMIKRLYLIEKPATTKRIRLGLSFLPLISPFISWLTMYSIYYRKETRIQELIKKYPREMKTRQRPKLNPFKIGKNK</sequence>
<accession>A0A1R2ASJ4</accession>
<proteinExistence type="predicted"/>
<keyword evidence="3" id="KW-1185">Reference proteome</keyword>
<protein>
    <recommendedName>
        <fullName evidence="4">Transmembrane protein</fullName>
    </recommendedName>
</protein>
<dbReference type="EMBL" id="MPUH01001501">
    <property type="protein sequence ID" value="OMJ67425.1"/>
    <property type="molecule type" value="Genomic_DNA"/>
</dbReference>
<keyword evidence="1" id="KW-1133">Transmembrane helix</keyword>